<organism evidence="2 3">
    <name type="scientific">Hallella bergensis DSM 17361</name>
    <dbReference type="NCBI Taxonomy" id="585502"/>
    <lineage>
        <taxon>Bacteria</taxon>
        <taxon>Pseudomonadati</taxon>
        <taxon>Bacteroidota</taxon>
        <taxon>Bacteroidia</taxon>
        <taxon>Bacteroidales</taxon>
        <taxon>Prevotellaceae</taxon>
        <taxon>Hallella</taxon>
    </lineage>
</organism>
<dbReference type="PANTHER" id="PTHR43118:SF1">
    <property type="entry name" value="RHAMNOGALACTURONAN LYASE (EUROFUNG)"/>
    <property type="match status" value="1"/>
</dbReference>
<gene>
    <name evidence="2" type="ORF">HMPREF0645_0474</name>
</gene>
<dbReference type="HOGENOM" id="CLU_2837336_0_0_10"/>
<name>D1PU39_9BACT</name>
<dbReference type="PANTHER" id="PTHR43118">
    <property type="entry name" value="RHAMNOGALACTURONAN LYASE (EUROFUNG)"/>
    <property type="match status" value="1"/>
</dbReference>
<dbReference type="InterPro" id="IPR049366">
    <property type="entry name" value="RGL11_C"/>
</dbReference>
<evidence type="ECO:0000259" key="1">
    <source>
        <dbReference type="Pfam" id="PF21348"/>
    </source>
</evidence>
<evidence type="ECO:0000313" key="2">
    <source>
        <dbReference type="EMBL" id="EFA45141.1"/>
    </source>
</evidence>
<dbReference type="InterPro" id="IPR034641">
    <property type="entry name" value="RGL11"/>
</dbReference>
<accession>D1PU39</accession>
<feature type="non-terminal residue" evidence="2">
    <location>
        <position position="1"/>
    </location>
</feature>
<comment type="caution">
    <text evidence="2">The sequence shown here is derived from an EMBL/GenBank/DDBJ whole genome shotgun (WGS) entry which is preliminary data.</text>
</comment>
<keyword evidence="3" id="KW-1185">Reference proteome</keyword>
<protein>
    <recommendedName>
        <fullName evidence="1">Rhamnogalacturonan lyase family 11 C-terminal domain-containing protein</fullName>
    </recommendedName>
</protein>
<dbReference type="AlphaFoldDB" id="D1PU39"/>
<sequence length="66" mass="7428">VIVRNEASTELRIYTTDIPTQHRVPCLMTDIPYRESVAAENVAYNQPPELGYYLGPDAPLPNTKKP</sequence>
<dbReference type="eggNOG" id="COG3401">
    <property type="taxonomic scope" value="Bacteria"/>
</dbReference>
<dbReference type="Proteomes" id="UP000003160">
    <property type="component" value="Unassembled WGS sequence"/>
</dbReference>
<reference evidence="2 3" key="1">
    <citation type="submission" date="2009-10" db="EMBL/GenBank/DDBJ databases">
        <authorList>
            <person name="Qin X."/>
            <person name="Bachman B."/>
            <person name="Battles P."/>
            <person name="Bell A."/>
            <person name="Bess C."/>
            <person name="Bickham C."/>
            <person name="Chaboub L."/>
            <person name="Chen D."/>
            <person name="Coyle M."/>
            <person name="Deiros D.R."/>
            <person name="Dinh H."/>
            <person name="Forbes L."/>
            <person name="Fowler G."/>
            <person name="Francisco L."/>
            <person name="Fu Q."/>
            <person name="Gubbala S."/>
            <person name="Hale W."/>
            <person name="Han Y."/>
            <person name="Hemphill L."/>
            <person name="Highlander S.K."/>
            <person name="Hirani K."/>
            <person name="Hogues M."/>
            <person name="Jackson L."/>
            <person name="Jakkamsetti A."/>
            <person name="Javaid M."/>
            <person name="Jiang H."/>
            <person name="Korchina V."/>
            <person name="Kovar C."/>
            <person name="Lara F."/>
            <person name="Lee S."/>
            <person name="Mata R."/>
            <person name="Mathew T."/>
            <person name="Moen C."/>
            <person name="Morales K."/>
            <person name="Munidasa M."/>
            <person name="Nazareth L."/>
            <person name="Ngo R."/>
            <person name="Nguyen L."/>
            <person name="Okwuonu G."/>
            <person name="Ongeri F."/>
            <person name="Patil S."/>
            <person name="Petrosino J."/>
            <person name="Pham C."/>
            <person name="Pham P."/>
            <person name="Pu L.-L."/>
            <person name="Puazo M."/>
            <person name="Raj R."/>
            <person name="Reid J."/>
            <person name="Rouhana J."/>
            <person name="Saada N."/>
            <person name="Shang Y."/>
            <person name="Simmons D."/>
            <person name="Thornton R."/>
            <person name="Warren J."/>
            <person name="Weissenberger G."/>
            <person name="Zhang J."/>
            <person name="Zhang L."/>
            <person name="Zhou C."/>
            <person name="Zhu D."/>
            <person name="Muzny D."/>
            <person name="Worley K."/>
            <person name="Gibbs R."/>
        </authorList>
    </citation>
    <scope>NUCLEOTIDE SEQUENCE [LARGE SCALE GENOMIC DNA]</scope>
    <source>
        <strain evidence="2 3">DSM 17361</strain>
    </source>
</reference>
<evidence type="ECO:0000313" key="3">
    <source>
        <dbReference type="Proteomes" id="UP000003160"/>
    </source>
</evidence>
<feature type="domain" description="Rhamnogalacturonan lyase family 11 C-terminal" evidence="1">
    <location>
        <begin position="1"/>
        <end position="59"/>
    </location>
</feature>
<dbReference type="EMBL" id="ACKS01000022">
    <property type="protein sequence ID" value="EFA45141.1"/>
    <property type="molecule type" value="Genomic_DNA"/>
</dbReference>
<proteinExistence type="predicted"/>
<dbReference type="Pfam" id="PF21348">
    <property type="entry name" value="RGL11_C"/>
    <property type="match status" value="1"/>
</dbReference>